<protein>
    <submittedName>
        <fullName evidence="1">Haloacid dehalogenase domain protein hydrolase</fullName>
    </submittedName>
</protein>
<dbReference type="NCBIfam" id="TIGR01509">
    <property type="entry name" value="HAD-SF-IA-v3"/>
    <property type="match status" value="1"/>
</dbReference>
<dbReference type="InterPro" id="IPR006439">
    <property type="entry name" value="HAD-SF_hydro_IA"/>
</dbReference>
<dbReference type="Pfam" id="PF00702">
    <property type="entry name" value="Hydrolase"/>
    <property type="match status" value="1"/>
</dbReference>
<organism evidence="1 2">
    <name type="scientific">Kocuria palustris PEL</name>
    <dbReference type="NCBI Taxonomy" id="1236550"/>
    <lineage>
        <taxon>Bacteria</taxon>
        <taxon>Bacillati</taxon>
        <taxon>Actinomycetota</taxon>
        <taxon>Actinomycetes</taxon>
        <taxon>Micrococcales</taxon>
        <taxon>Micrococcaceae</taxon>
        <taxon>Kocuria</taxon>
    </lineage>
</organism>
<keyword evidence="2" id="KW-1185">Reference proteome</keyword>
<dbReference type="InterPro" id="IPR036412">
    <property type="entry name" value="HAD-like_sf"/>
</dbReference>
<keyword evidence="1" id="KW-0378">Hydrolase</keyword>
<dbReference type="RefSeq" id="WP_006214673.1">
    <property type="nucleotide sequence ID" value="NZ_ANHZ02000011.1"/>
</dbReference>
<dbReference type="Proteomes" id="UP000009877">
    <property type="component" value="Unassembled WGS sequence"/>
</dbReference>
<dbReference type="AlphaFoldDB" id="M2YDG3"/>
<accession>M2YDG3</accession>
<dbReference type="GO" id="GO:0008967">
    <property type="term" value="F:phosphoglycolate phosphatase activity"/>
    <property type="evidence" value="ECO:0007669"/>
    <property type="project" value="TreeGrafter"/>
</dbReference>
<comment type="caution">
    <text evidence="1">The sequence shown here is derived from an EMBL/GenBank/DDBJ whole genome shotgun (WGS) entry which is preliminary data.</text>
</comment>
<dbReference type="STRING" id="71999.KPaMU14_02050"/>
<dbReference type="SUPFAM" id="SSF56784">
    <property type="entry name" value="HAD-like"/>
    <property type="match status" value="1"/>
</dbReference>
<dbReference type="PANTHER" id="PTHR43434:SF19">
    <property type="entry name" value="PHOSPHONOACETALDEHYDE HYDROLASE"/>
    <property type="match status" value="1"/>
</dbReference>
<evidence type="ECO:0000313" key="1">
    <source>
        <dbReference type="EMBL" id="EME36585.1"/>
    </source>
</evidence>
<sequence>MTLRPDIVRNLRLAFIDMSGTSFEDNGIMERAFTRTLEKLGIAADSPRFTGMLGFVRDTLGQSKVRVFQHLFEDEPAVAAEASREFERQFDELLRTDAVTAVPGAEDVILGLRESGLKVVLATGYNRHSQNQILEHLDWMGLADLSLCPSDAGRGRPYPDMILTALLALDLADVREVMVVGDTAADMLSGRRAGSRANVGVLTGAHREDSLRTSGADAVVDSIRDIPGLLELPLRSHAS</sequence>
<dbReference type="GO" id="GO:0006281">
    <property type="term" value="P:DNA repair"/>
    <property type="evidence" value="ECO:0007669"/>
    <property type="project" value="TreeGrafter"/>
</dbReference>
<dbReference type="Gene3D" id="3.40.50.1000">
    <property type="entry name" value="HAD superfamily/HAD-like"/>
    <property type="match status" value="1"/>
</dbReference>
<proteinExistence type="predicted"/>
<name>M2YDG3_9MICC</name>
<dbReference type="PANTHER" id="PTHR43434">
    <property type="entry name" value="PHOSPHOGLYCOLATE PHOSPHATASE"/>
    <property type="match status" value="1"/>
</dbReference>
<dbReference type="NCBIfam" id="TIGR01549">
    <property type="entry name" value="HAD-SF-IA-v1"/>
    <property type="match status" value="1"/>
</dbReference>
<dbReference type="SFLD" id="SFLDG01129">
    <property type="entry name" value="C1.5:_HAD__Beta-PGM__Phosphata"/>
    <property type="match status" value="1"/>
</dbReference>
<dbReference type="InterPro" id="IPR050155">
    <property type="entry name" value="HAD-like_hydrolase_sf"/>
</dbReference>
<gene>
    <name evidence="1" type="ORF">C884_00259</name>
</gene>
<dbReference type="EMBL" id="ANHZ02000011">
    <property type="protein sequence ID" value="EME36585.1"/>
    <property type="molecule type" value="Genomic_DNA"/>
</dbReference>
<dbReference type="InterPro" id="IPR023214">
    <property type="entry name" value="HAD_sf"/>
</dbReference>
<reference evidence="1 2" key="1">
    <citation type="journal article" date="2014" name="Genome Announc.">
        <title>Draft Genome Sequence of Kocuria palustris PEL.</title>
        <authorList>
            <person name="Sharma G."/>
            <person name="Khatri I."/>
            <person name="Subramanian S."/>
        </authorList>
    </citation>
    <scope>NUCLEOTIDE SEQUENCE [LARGE SCALE GENOMIC DNA]</scope>
    <source>
        <strain evidence="1 2">PEL</strain>
    </source>
</reference>
<dbReference type="SFLD" id="SFLDS00003">
    <property type="entry name" value="Haloacid_Dehalogenase"/>
    <property type="match status" value="1"/>
</dbReference>
<evidence type="ECO:0000313" key="2">
    <source>
        <dbReference type="Proteomes" id="UP000009877"/>
    </source>
</evidence>
<dbReference type="GeneID" id="93316593"/>
<dbReference type="GO" id="GO:0005829">
    <property type="term" value="C:cytosol"/>
    <property type="evidence" value="ECO:0007669"/>
    <property type="project" value="TreeGrafter"/>
</dbReference>